<evidence type="ECO:0000313" key="2">
    <source>
        <dbReference type="EMBL" id="THZ77031.1"/>
    </source>
</evidence>
<feature type="coiled-coil region" evidence="1">
    <location>
        <begin position="82"/>
        <end position="123"/>
    </location>
</feature>
<gene>
    <name evidence="2" type="ORF">D6C84_08615</name>
</gene>
<accession>A0A4S9XER1</accession>
<reference evidence="2 3" key="1">
    <citation type="submission" date="2018-10" db="EMBL/GenBank/DDBJ databases">
        <title>Fifty Aureobasidium pullulans genomes reveal a recombining polyextremotolerant generalist.</title>
        <authorList>
            <person name="Gostincar C."/>
            <person name="Turk M."/>
            <person name="Zajc J."/>
            <person name="Gunde-Cimerman N."/>
        </authorList>
    </citation>
    <scope>NUCLEOTIDE SEQUENCE [LARGE SCALE GENOMIC DNA]</scope>
    <source>
        <strain evidence="2 3">EXF-3403</strain>
    </source>
</reference>
<protein>
    <submittedName>
        <fullName evidence="2">Uncharacterized protein</fullName>
    </submittedName>
</protein>
<sequence>MDDQTTKELLEIQQQLTSIVTRKRQREDEESWEHKAKELEYRLEESIKGSQSMSAVHKQLKVEHGKLQKRVEEQDKIEDNLRRNWLAEVEAKEDVIDEWQMEMIDLENQNNKLMFKLRKVEERELASKKALPVLKTKLDEALKVITELER</sequence>
<comment type="caution">
    <text evidence="2">The sequence shown here is derived from an EMBL/GenBank/DDBJ whole genome shotgun (WGS) entry which is preliminary data.</text>
</comment>
<dbReference type="Proteomes" id="UP000310039">
    <property type="component" value="Unassembled WGS sequence"/>
</dbReference>
<keyword evidence="1" id="KW-0175">Coiled coil</keyword>
<name>A0A4S9XER1_AURPU</name>
<evidence type="ECO:0000256" key="1">
    <source>
        <dbReference type="SAM" id="Coils"/>
    </source>
</evidence>
<dbReference type="AlphaFoldDB" id="A0A4S9XER1"/>
<organism evidence="2 3">
    <name type="scientific">Aureobasidium pullulans</name>
    <name type="common">Black yeast</name>
    <name type="synonym">Pullularia pullulans</name>
    <dbReference type="NCBI Taxonomy" id="5580"/>
    <lineage>
        <taxon>Eukaryota</taxon>
        <taxon>Fungi</taxon>
        <taxon>Dikarya</taxon>
        <taxon>Ascomycota</taxon>
        <taxon>Pezizomycotina</taxon>
        <taxon>Dothideomycetes</taxon>
        <taxon>Dothideomycetidae</taxon>
        <taxon>Dothideales</taxon>
        <taxon>Saccotheciaceae</taxon>
        <taxon>Aureobasidium</taxon>
    </lineage>
</organism>
<dbReference type="EMBL" id="QZBT01000180">
    <property type="protein sequence ID" value="THZ77031.1"/>
    <property type="molecule type" value="Genomic_DNA"/>
</dbReference>
<evidence type="ECO:0000313" key="3">
    <source>
        <dbReference type="Proteomes" id="UP000310039"/>
    </source>
</evidence>
<proteinExistence type="predicted"/>